<dbReference type="EMBL" id="CM018044">
    <property type="protein sequence ID" value="KAA8529378.1"/>
    <property type="molecule type" value="Genomic_DNA"/>
</dbReference>
<keyword evidence="4" id="KW-0325">Glycoprotein</keyword>
<evidence type="ECO:0000313" key="7">
    <source>
        <dbReference type="Proteomes" id="UP000325577"/>
    </source>
</evidence>
<gene>
    <name evidence="6" type="ORF">F0562_033823</name>
</gene>
<feature type="domain" description="Glycosyltransferase 61 catalytic" evidence="5">
    <location>
        <begin position="39"/>
        <end position="115"/>
    </location>
</feature>
<sequence>MIVDVTLQRGPRRPKTISDFRAVLSTAFNQGHSPRHQPKSRAQLVLLRRSGTRKIVNEDEVRREAEEVGFDVVVIDPKRETPTREIFKLLDGSHALVGAHSAGLTHVLFMRSASVFMQVVPLRCAWPADICYGKLSIRLGLEYIVYDIQVHESNLGEKLARECLEPHDPGLVMGNLSNWNMYMNQDIKIDLDR</sequence>
<keyword evidence="3" id="KW-0808">Transferase</keyword>
<name>A0A5J5AGR7_9ASTE</name>
<reference evidence="6 7" key="1">
    <citation type="submission" date="2019-09" db="EMBL/GenBank/DDBJ databases">
        <title>A chromosome-level genome assembly of the Chinese tupelo Nyssa sinensis.</title>
        <authorList>
            <person name="Yang X."/>
            <person name="Kang M."/>
            <person name="Yang Y."/>
            <person name="Xiong H."/>
            <person name="Wang M."/>
            <person name="Zhang Z."/>
            <person name="Wang Z."/>
            <person name="Wu H."/>
            <person name="Ma T."/>
            <person name="Liu J."/>
            <person name="Xi Z."/>
        </authorList>
    </citation>
    <scope>NUCLEOTIDE SEQUENCE [LARGE SCALE GENOMIC DNA]</scope>
    <source>
        <strain evidence="6">J267</strain>
        <tissue evidence="6">Leaf</tissue>
    </source>
</reference>
<evidence type="ECO:0000256" key="2">
    <source>
        <dbReference type="ARBA" id="ARBA00022676"/>
    </source>
</evidence>
<dbReference type="OrthoDB" id="529273at2759"/>
<dbReference type="GO" id="GO:0016763">
    <property type="term" value="F:pentosyltransferase activity"/>
    <property type="evidence" value="ECO:0007669"/>
    <property type="project" value="UniProtKB-ARBA"/>
</dbReference>
<dbReference type="InterPro" id="IPR049625">
    <property type="entry name" value="Glyco_transf_61_cat"/>
</dbReference>
<dbReference type="PANTHER" id="PTHR20961:SF98">
    <property type="entry name" value="GLYCOSYLTRANSFERASE"/>
    <property type="match status" value="1"/>
</dbReference>
<evidence type="ECO:0000256" key="4">
    <source>
        <dbReference type="ARBA" id="ARBA00023180"/>
    </source>
</evidence>
<evidence type="ECO:0000259" key="5">
    <source>
        <dbReference type="Pfam" id="PF04577"/>
    </source>
</evidence>
<dbReference type="Proteomes" id="UP000325577">
    <property type="component" value="Linkage Group LG20"/>
</dbReference>
<keyword evidence="7" id="KW-1185">Reference proteome</keyword>
<comment type="subcellular location">
    <subcellularLocation>
        <location evidence="1">Golgi apparatus membrane</location>
        <topology evidence="1">Single-pass type II membrane protein</topology>
    </subcellularLocation>
</comment>
<keyword evidence="2" id="KW-0328">Glycosyltransferase</keyword>
<proteinExistence type="predicted"/>
<accession>A0A5J5AGR7</accession>
<organism evidence="6 7">
    <name type="scientific">Nyssa sinensis</name>
    <dbReference type="NCBI Taxonomy" id="561372"/>
    <lineage>
        <taxon>Eukaryota</taxon>
        <taxon>Viridiplantae</taxon>
        <taxon>Streptophyta</taxon>
        <taxon>Embryophyta</taxon>
        <taxon>Tracheophyta</taxon>
        <taxon>Spermatophyta</taxon>
        <taxon>Magnoliopsida</taxon>
        <taxon>eudicotyledons</taxon>
        <taxon>Gunneridae</taxon>
        <taxon>Pentapetalae</taxon>
        <taxon>asterids</taxon>
        <taxon>Cornales</taxon>
        <taxon>Nyssaceae</taxon>
        <taxon>Nyssa</taxon>
    </lineage>
</organism>
<dbReference type="InterPro" id="IPR007657">
    <property type="entry name" value="Glycosyltransferase_61"/>
</dbReference>
<dbReference type="AlphaFoldDB" id="A0A5J5AGR7"/>
<evidence type="ECO:0000256" key="3">
    <source>
        <dbReference type="ARBA" id="ARBA00022679"/>
    </source>
</evidence>
<dbReference type="PANTHER" id="PTHR20961">
    <property type="entry name" value="GLYCOSYLTRANSFERASE"/>
    <property type="match status" value="1"/>
</dbReference>
<protein>
    <recommendedName>
        <fullName evidence="5">Glycosyltransferase 61 catalytic domain-containing protein</fullName>
    </recommendedName>
</protein>
<evidence type="ECO:0000256" key="1">
    <source>
        <dbReference type="ARBA" id="ARBA00004323"/>
    </source>
</evidence>
<evidence type="ECO:0000313" key="6">
    <source>
        <dbReference type="EMBL" id="KAA8529378.1"/>
    </source>
</evidence>
<dbReference type="Pfam" id="PF04577">
    <property type="entry name" value="Glyco_transf_61"/>
    <property type="match status" value="1"/>
</dbReference>
<dbReference type="GO" id="GO:0000139">
    <property type="term" value="C:Golgi membrane"/>
    <property type="evidence" value="ECO:0007669"/>
    <property type="project" value="UniProtKB-SubCell"/>
</dbReference>